<evidence type="ECO:0000313" key="1">
    <source>
        <dbReference type="EMBL" id="EEU95841.1"/>
    </source>
</evidence>
<comment type="caution">
    <text evidence="1">The sequence shown here is derived from an EMBL/GenBank/DDBJ whole genome shotgun (WGS) entry which is preliminary data.</text>
</comment>
<reference evidence="1" key="1">
    <citation type="submission" date="2009-08" db="EMBL/GenBank/DDBJ databases">
        <authorList>
            <person name="Weinstock G."/>
            <person name="Sodergren E."/>
            <person name="Clifton S."/>
            <person name="Fulton L."/>
            <person name="Fulton B."/>
            <person name="Courtney L."/>
            <person name="Fronick C."/>
            <person name="Harrison M."/>
            <person name="Strong C."/>
            <person name="Farmer C."/>
            <person name="Delahaunty K."/>
            <person name="Markovic C."/>
            <person name="Hall O."/>
            <person name="Minx P."/>
            <person name="Tomlinson C."/>
            <person name="Mitreva M."/>
            <person name="Nelson J."/>
            <person name="Hou S."/>
            <person name="Wollam A."/>
            <person name="Pepin K.H."/>
            <person name="Johnson M."/>
            <person name="Bhonagiri V."/>
            <person name="Nash W.E."/>
            <person name="Warren W."/>
            <person name="Chinwalla A."/>
            <person name="Mardis E.R."/>
            <person name="Wilson R.K."/>
        </authorList>
    </citation>
    <scope>NUCLEOTIDE SEQUENCE [LARGE SCALE GENOMIC DNA]</scope>
    <source>
        <strain evidence="1">A2-165</strain>
    </source>
</reference>
<organism evidence="1 2">
    <name type="scientific">Faecalibacterium duncaniae (strain DSM 17677 / JCM 31915 / A2-165)</name>
    <name type="common">Faecalibacterium prausnitzii</name>
    <dbReference type="NCBI Taxonomy" id="411483"/>
    <lineage>
        <taxon>Bacteria</taxon>
        <taxon>Bacillati</taxon>
        <taxon>Bacillota</taxon>
        <taxon>Clostridia</taxon>
        <taxon>Eubacteriales</taxon>
        <taxon>Oscillospiraceae</taxon>
        <taxon>Faecalibacterium</taxon>
    </lineage>
</organism>
<dbReference type="EMBL" id="ACOP02000071">
    <property type="protein sequence ID" value="EEU95841.1"/>
    <property type="molecule type" value="Genomic_DNA"/>
</dbReference>
<dbReference type="Proteomes" id="UP000004619">
    <property type="component" value="Unassembled WGS sequence"/>
</dbReference>
<dbReference type="AlphaFoldDB" id="C7H881"/>
<evidence type="ECO:0000313" key="2">
    <source>
        <dbReference type="Proteomes" id="UP000004619"/>
    </source>
</evidence>
<keyword evidence="2" id="KW-1185">Reference proteome</keyword>
<accession>C7H881</accession>
<dbReference type="HOGENOM" id="CLU_3135883_0_0_9"/>
<protein>
    <submittedName>
        <fullName evidence="1">Uncharacterized protein</fullName>
    </submittedName>
</protein>
<proteinExistence type="predicted"/>
<sequence>MFFAKNPIFLFQSKKAQSDTAPGSFVCMYISYYNVRGGYYVRGGYCHRK</sequence>
<name>C7H881_FAED2</name>
<gene>
    <name evidence="1" type="ORF">FAEPRAA2165_02520</name>
</gene>